<dbReference type="Pfam" id="PF05199">
    <property type="entry name" value="GMC_oxred_C"/>
    <property type="match status" value="1"/>
</dbReference>
<dbReference type="GO" id="GO:0016614">
    <property type="term" value="F:oxidoreductase activity, acting on CH-OH group of donors"/>
    <property type="evidence" value="ECO:0007669"/>
    <property type="project" value="InterPro"/>
</dbReference>
<organism evidence="7 8">
    <name type="scientific">Leptonema illini</name>
    <dbReference type="NCBI Taxonomy" id="183"/>
    <lineage>
        <taxon>Bacteria</taxon>
        <taxon>Pseudomonadati</taxon>
        <taxon>Spirochaetota</taxon>
        <taxon>Spirochaetia</taxon>
        <taxon>Leptospirales</taxon>
        <taxon>Leptospiraceae</taxon>
        <taxon>Leptonema</taxon>
    </lineage>
</organism>
<feature type="domain" description="Glucose-methanol-choline oxidoreductase N-terminal" evidence="5">
    <location>
        <begin position="54"/>
        <end position="276"/>
    </location>
</feature>
<dbReference type="EMBL" id="WBUI01000022">
    <property type="protein sequence ID" value="KAB2930253.1"/>
    <property type="molecule type" value="Genomic_DNA"/>
</dbReference>
<comment type="similarity">
    <text evidence="1">Belongs to the GMC oxidoreductase family.</text>
</comment>
<dbReference type="GO" id="GO:0050660">
    <property type="term" value="F:flavin adenine dinucleotide binding"/>
    <property type="evidence" value="ECO:0007669"/>
    <property type="project" value="InterPro"/>
</dbReference>
<evidence type="ECO:0000256" key="2">
    <source>
        <dbReference type="ARBA" id="ARBA00022630"/>
    </source>
</evidence>
<dbReference type="AlphaFoldDB" id="A0A833GYZ9"/>
<comment type="caution">
    <text evidence="7">The sequence shown here is derived from an EMBL/GenBank/DDBJ whole genome shotgun (WGS) entry which is preliminary data.</text>
</comment>
<evidence type="ECO:0000259" key="6">
    <source>
        <dbReference type="Pfam" id="PF05199"/>
    </source>
</evidence>
<dbReference type="Pfam" id="PF00732">
    <property type="entry name" value="GMC_oxred_N"/>
    <property type="match status" value="1"/>
</dbReference>
<gene>
    <name evidence="7" type="ORF">F9K24_17610</name>
</gene>
<dbReference type="PANTHER" id="PTHR46056">
    <property type="entry name" value="LONG-CHAIN-ALCOHOL OXIDASE"/>
    <property type="match status" value="1"/>
</dbReference>
<keyword evidence="4" id="KW-0560">Oxidoreductase</keyword>
<dbReference type="Proteomes" id="UP000460298">
    <property type="component" value="Unassembled WGS sequence"/>
</dbReference>
<evidence type="ECO:0000259" key="5">
    <source>
        <dbReference type="Pfam" id="PF00732"/>
    </source>
</evidence>
<evidence type="ECO:0000256" key="3">
    <source>
        <dbReference type="ARBA" id="ARBA00022827"/>
    </source>
</evidence>
<keyword evidence="3" id="KW-0274">FAD</keyword>
<dbReference type="SUPFAM" id="SSF51905">
    <property type="entry name" value="FAD/NAD(P)-binding domain"/>
    <property type="match status" value="1"/>
</dbReference>
<keyword evidence="2" id="KW-0285">Flavoprotein</keyword>
<dbReference type="InterPro" id="IPR007867">
    <property type="entry name" value="GMC_OxRtase_C"/>
</dbReference>
<accession>A0A833GYZ9</accession>
<dbReference type="InterPro" id="IPR000172">
    <property type="entry name" value="GMC_OxRdtase_N"/>
</dbReference>
<feature type="domain" description="Glucose-methanol-choline oxidoreductase C-terminal" evidence="6">
    <location>
        <begin position="355"/>
        <end position="491"/>
    </location>
</feature>
<evidence type="ECO:0000256" key="4">
    <source>
        <dbReference type="ARBA" id="ARBA00023002"/>
    </source>
</evidence>
<proteinExistence type="inferred from homology"/>
<name>A0A833GYZ9_9LEPT</name>
<evidence type="ECO:0000313" key="7">
    <source>
        <dbReference type="EMBL" id="KAB2930253.1"/>
    </source>
</evidence>
<evidence type="ECO:0000313" key="8">
    <source>
        <dbReference type="Proteomes" id="UP000460298"/>
    </source>
</evidence>
<dbReference type="PANTHER" id="PTHR46056:SF12">
    <property type="entry name" value="LONG-CHAIN-ALCOHOL OXIDASE"/>
    <property type="match status" value="1"/>
</dbReference>
<reference evidence="7 8" key="1">
    <citation type="submission" date="2019-10" db="EMBL/GenBank/DDBJ databases">
        <title>Extracellular Electron Transfer in a Candidatus Methanoperedens spp. Enrichment Culture.</title>
        <authorList>
            <person name="Berger S."/>
            <person name="Rangel Shaw D."/>
            <person name="Berben T."/>
            <person name="In 'T Zandt M."/>
            <person name="Frank J."/>
            <person name="Reimann J."/>
            <person name="Jetten M.S.M."/>
            <person name="Welte C.U."/>
        </authorList>
    </citation>
    <scope>NUCLEOTIDE SEQUENCE [LARGE SCALE GENOMIC DNA]</scope>
    <source>
        <strain evidence="7">SB12</strain>
    </source>
</reference>
<protein>
    <recommendedName>
        <fullName evidence="9">GMC family oxidoreductase</fullName>
    </recommendedName>
</protein>
<evidence type="ECO:0008006" key="9">
    <source>
        <dbReference type="Google" id="ProtNLM"/>
    </source>
</evidence>
<dbReference type="InterPro" id="IPR036188">
    <property type="entry name" value="FAD/NAD-bd_sf"/>
</dbReference>
<evidence type="ECO:0000256" key="1">
    <source>
        <dbReference type="ARBA" id="ARBA00010790"/>
    </source>
</evidence>
<dbReference type="Gene3D" id="3.50.50.60">
    <property type="entry name" value="FAD/NAD(P)-binding domain"/>
    <property type="match status" value="2"/>
</dbReference>
<sequence length="504" mass="55316">MTARYDVVIIGSGAGGGTVLEYLSRFVDRGLKVLLLERGPYWPKESFTQREIEMSKIYFNRGAVLSANRSIGLTAARAIGGSTAVYTGVSFRPPADVLATWRNAFGLSFLTDDYAAGVLDEIEEQIGVHELPLSMDNDNNRLFKEGCDRLGIPTKRLRINTRNCGEQGFCNLGCTRGAKQGTLEVQIPLAMQRGADVVWNAFVQEIIPGDTSTIKLRIDPAAAYTRPNVWSEGEHIIEAKTVVVAGGTLHTPALLARSKRLKLNRSLLGRYVTLHPACNINGIYKEPMKNYRGFPKTYYVDAYSDSDHYFLETSFYYPGVTAKNNPGFGSDHLALMDDYRKMMSILILAHDEAEAHNRVALNEKTGEPILDYTVSQAVKTALIQALRRSAEIFFAAGCEKVALPGSSRPVLTASDIKDLSTLVDLPYLDLQRAPLSSAHPQGGARMTADGATGITSSAGHLFEHRNIFIADASLFPTSVKVNPYETVMLLARYVAERVVAHQGM</sequence>